<dbReference type="GO" id="GO:0005524">
    <property type="term" value="F:ATP binding"/>
    <property type="evidence" value="ECO:0007669"/>
    <property type="project" value="UniProtKB-UniRule"/>
</dbReference>
<dbReference type="PROSITE" id="PS50011">
    <property type="entry name" value="PROTEIN_KINASE_DOM"/>
    <property type="match status" value="1"/>
</dbReference>
<gene>
    <name evidence="3" type="ORF">GPECTOR_6g652</name>
</gene>
<evidence type="ECO:0000313" key="3">
    <source>
        <dbReference type="EMBL" id="KXZ53735.1"/>
    </source>
</evidence>
<dbReference type="InterPro" id="IPR017441">
    <property type="entry name" value="Protein_kinase_ATP_BS"/>
</dbReference>
<evidence type="ECO:0000256" key="1">
    <source>
        <dbReference type="PROSITE-ProRule" id="PRU10141"/>
    </source>
</evidence>
<organism evidence="3 4">
    <name type="scientific">Gonium pectorale</name>
    <name type="common">Green alga</name>
    <dbReference type="NCBI Taxonomy" id="33097"/>
    <lineage>
        <taxon>Eukaryota</taxon>
        <taxon>Viridiplantae</taxon>
        <taxon>Chlorophyta</taxon>
        <taxon>core chlorophytes</taxon>
        <taxon>Chlorophyceae</taxon>
        <taxon>CS clade</taxon>
        <taxon>Chlamydomonadales</taxon>
        <taxon>Volvocaceae</taxon>
        <taxon>Gonium</taxon>
    </lineage>
</organism>
<dbReference type="InterPro" id="IPR001245">
    <property type="entry name" value="Ser-Thr/Tyr_kinase_cat_dom"/>
</dbReference>
<dbReference type="InterPro" id="IPR000719">
    <property type="entry name" value="Prot_kinase_dom"/>
</dbReference>
<feature type="domain" description="Protein kinase" evidence="2">
    <location>
        <begin position="65"/>
        <end position="207"/>
    </location>
</feature>
<dbReference type="OrthoDB" id="8891264at2759"/>
<dbReference type="PANTHER" id="PTHR44329:SF214">
    <property type="entry name" value="PROTEIN KINASE DOMAIN-CONTAINING PROTEIN"/>
    <property type="match status" value="1"/>
</dbReference>
<protein>
    <recommendedName>
        <fullName evidence="2">Protein kinase domain-containing protein</fullName>
    </recommendedName>
</protein>
<keyword evidence="4" id="KW-1185">Reference proteome</keyword>
<dbReference type="AlphaFoldDB" id="A0A150GV44"/>
<dbReference type="PANTHER" id="PTHR44329">
    <property type="entry name" value="SERINE/THREONINE-PROTEIN KINASE TNNI3K-RELATED"/>
    <property type="match status" value="1"/>
</dbReference>
<accession>A0A150GV44</accession>
<evidence type="ECO:0000313" key="4">
    <source>
        <dbReference type="Proteomes" id="UP000075714"/>
    </source>
</evidence>
<dbReference type="Gene3D" id="3.30.200.20">
    <property type="entry name" value="Phosphorylase Kinase, domain 1"/>
    <property type="match status" value="2"/>
</dbReference>
<dbReference type="PROSITE" id="PS00107">
    <property type="entry name" value="PROTEIN_KINASE_ATP"/>
    <property type="match status" value="1"/>
</dbReference>
<comment type="caution">
    <text evidence="3">The sequence shown here is derived from an EMBL/GenBank/DDBJ whole genome shotgun (WGS) entry which is preliminary data.</text>
</comment>
<proteinExistence type="predicted"/>
<dbReference type="InterPro" id="IPR051681">
    <property type="entry name" value="Ser/Thr_Kinases-Pseudokinases"/>
</dbReference>
<dbReference type="EMBL" id="LSYV01000007">
    <property type="protein sequence ID" value="KXZ53735.1"/>
    <property type="molecule type" value="Genomic_DNA"/>
</dbReference>
<dbReference type="SUPFAM" id="SSF56112">
    <property type="entry name" value="Protein kinase-like (PK-like)"/>
    <property type="match status" value="1"/>
</dbReference>
<evidence type="ECO:0000259" key="2">
    <source>
        <dbReference type="PROSITE" id="PS50011"/>
    </source>
</evidence>
<keyword evidence="1" id="KW-0067">ATP-binding</keyword>
<sequence length="207" mass="21450">MPVASRLADEQTASLLAGSSPVTSPFVKRKTTELELLPVTPMTPVSPDVNLNLGVGAPASGGEVQLLPTTLGKGASGRVVLGRYRGQQVAVKLLDAGLLAGIGLNTTSKEDILEALKAKPSEMGGGAAVADTTSSSGLNRTSNCAAQTLAQEVEVLARCQHPNVIRLLAASLEPPRVCLVMELMDTSLERLLYQREGGGLLPLPTVC</sequence>
<name>A0A150GV44_GONPE</name>
<dbReference type="Pfam" id="PF07714">
    <property type="entry name" value="PK_Tyr_Ser-Thr"/>
    <property type="match status" value="1"/>
</dbReference>
<dbReference type="GO" id="GO:0004674">
    <property type="term" value="F:protein serine/threonine kinase activity"/>
    <property type="evidence" value="ECO:0007669"/>
    <property type="project" value="TreeGrafter"/>
</dbReference>
<dbReference type="Proteomes" id="UP000075714">
    <property type="component" value="Unassembled WGS sequence"/>
</dbReference>
<feature type="binding site" evidence="1">
    <location>
        <position position="92"/>
    </location>
    <ligand>
        <name>ATP</name>
        <dbReference type="ChEBI" id="CHEBI:30616"/>
    </ligand>
</feature>
<reference evidence="4" key="1">
    <citation type="journal article" date="2016" name="Nat. Commun.">
        <title>The Gonium pectorale genome demonstrates co-option of cell cycle regulation during the evolution of multicellularity.</title>
        <authorList>
            <person name="Hanschen E.R."/>
            <person name="Marriage T.N."/>
            <person name="Ferris P.J."/>
            <person name="Hamaji T."/>
            <person name="Toyoda A."/>
            <person name="Fujiyama A."/>
            <person name="Neme R."/>
            <person name="Noguchi H."/>
            <person name="Minakuchi Y."/>
            <person name="Suzuki M."/>
            <person name="Kawai-Toyooka H."/>
            <person name="Smith D.R."/>
            <person name="Sparks H."/>
            <person name="Anderson J."/>
            <person name="Bakaric R."/>
            <person name="Luria V."/>
            <person name="Karger A."/>
            <person name="Kirschner M.W."/>
            <person name="Durand P.M."/>
            <person name="Michod R.E."/>
            <person name="Nozaki H."/>
            <person name="Olson B.J."/>
        </authorList>
    </citation>
    <scope>NUCLEOTIDE SEQUENCE [LARGE SCALE GENOMIC DNA]</scope>
    <source>
        <strain evidence="4">NIES-2863</strain>
    </source>
</reference>
<dbReference type="InterPro" id="IPR011009">
    <property type="entry name" value="Kinase-like_dom_sf"/>
</dbReference>
<keyword evidence="1" id="KW-0547">Nucleotide-binding</keyword>